<dbReference type="AlphaFoldDB" id="A0A368FS86"/>
<dbReference type="OrthoDB" id="6475849at2759"/>
<name>A0A368FS86_ANCCA</name>
<dbReference type="PANTHER" id="PTHR11733">
    <property type="entry name" value="ZINC METALLOPROTEASE FAMILY M13 NEPRILYSIN-RELATED"/>
    <property type="match status" value="1"/>
</dbReference>
<gene>
    <name evidence="3" type="ORF">ANCCAN_19144</name>
</gene>
<dbReference type="InterPro" id="IPR000718">
    <property type="entry name" value="Peptidase_M13"/>
</dbReference>
<dbReference type="InterPro" id="IPR042089">
    <property type="entry name" value="Peptidase_M13_dom_2"/>
</dbReference>
<dbReference type="STRING" id="29170.A0A368FS86"/>
<dbReference type="PANTHER" id="PTHR11733:SF230">
    <property type="entry name" value="NEPRILYSIN-2"/>
    <property type="match status" value="1"/>
</dbReference>
<dbReference type="SUPFAM" id="SSF55486">
    <property type="entry name" value="Metalloproteases ('zincins'), catalytic domain"/>
    <property type="match status" value="1"/>
</dbReference>
<evidence type="ECO:0000256" key="1">
    <source>
        <dbReference type="ARBA" id="ARBA00007357"/>
    </source>
</evidence>
<dbReference type="InterPro" id="IPR024079">
    <property type="entry name" value="MetalloPept_cat_dom_sf"/>
</dbReference>
<dbReference type="GO" id="GO:0016485">
    <property type="term" value="P:protein processing"/>
    <property type="evidence" value="ECO:0007669"/>
    <property type="project" value="TreeGrafter"/>
</dbReference>
<feature type="domain" description="Peptidase M13 N-terminal" evidence="2">
    <location>
        <begin position="7"/>
        <end position="253"/>
    </location>
</feature>
<dbReference type="Pfam" id="PF05649">
    <property type="entry name" value="Peptidase_M13_N"/>
    <property type="match status" value="1"/>
</dbReference>
<evidence type="ECO:0000313" key="3">
    <source>
        <dbReference type="EMBL" id="RCN35013.1"/>
    </source>
</evidence>
<organism evidence="3 4">
    <name type="scientific">Ancylostoma caninum</name>
    <name type="common">Dog hookworm</name>
    <dbReference type="NCBI Taxonomy" id="29170"/>
    <lineage>
        <taxon>Eukaryota</taxon>
        <taxon>Metazoa</taxon>
        <taxon>Ecdysozoa</taxon>
        <taxon>Nematoda</taxon>
        <taxon>Chromadorea</taxon>
        <taxon>Rhabditida</taxon>
        <taxon>Rhabditina</taxon>
        <taxon>Rhabditomorpha</taxon>
        <taxon>Strongyloidea</taxon>
        <taxon>Ancylostomatidae</taxon>
        <taxon>Ancylostomatinae</taxon>
        <taxon>Ancylostoma</taxon>
    </lineage>
</organism>
<evidence type="ECO:0000259" key="2">
    <source>
        <dbReference type="Pfam" id="PF05649"/>
    </source>
</evidence>
<dbReference type="Gene3D" id="3.40.390.10">
    <property type="entry name" value="Collagenase (Catalytic Domain)"/>
    <property type="match status" value="1"/>
</dbReference>
<sequence>MNSSVDPCSDFYEYACGQWIRGHPIPDDAPSVSNFENLGQDLEFALKELLEEKIGREEEIDRESAIGKAKFFYKLCLNESEIFDNWRTTFDEVVAAFGGWPSLGHQLQDNVSIEKLYGDMVAKFRADSLFKATVQPDDKNSEKHVLLIDQPALNLFARDFYVLAENEERLAYLQLIRDVLVLLHAPSESATFDAEEIIEFETALANITMADDQRHDIAELYTKMTLGQMKEQLPNFDWQLFFNEVFRDITTKVSIVTYYIHTAPQKKSAKIQYGTLVPPNILCTLKDHVLVIYTNAISLSRIGITLIHNHAHRRPKVWLEGLNILYSVRI</sequence>
<accession>A0A368FS86</accession>
<reference evidence="3 4" key="1">
    <citation type="submission" date="2014-10" db="EMBL/GenBank/DDBJ databases">
        <title>Draft genome of the hookworm Ancylostoma caninum.</title>
        <authorList>
            <person name="Mitreva M."/>
        </authorList>
    </citation>
    <scope>NUCLEOTIDE SEQUENCE [LARGE SCALE GENOMIC DNA]</scope>
    <source>
        <strain evidence="3 4">Baltimore</strain>
    </source>
</reference>
<proteinExistence type="inferred from homology"/>
<keyword evidence="4" id="KW-1185">Reference proteome</keyword>
<dbReference type="GO" id="GO:0005886">
    <property type="term" value="C:plasma membrane"/>
    <property type="evidence" value="ECO:0007669"/>
    <property type="project" value="TreeGrafter"/>
</dbReference>
<dbReference type="GO" id="GO:0004222">
    <property type="term" value="F:metalloendopeptidase activity"/>
    <property type="evidence" value="ECO:0007669"/>
    <property type="project" value="InterPro"/>
</dbReference>
<dbReference type="PROSITE" id="PS51885">
    <property type="entry name" value="NEPRILYSIN"/>
    <property type="match status" value="1"/>
</dbReference>
<dbReference type="EMBL" id="JOJR01000713">
    <property type="protein sequence ID" value="RCN35013.1"/>
    <property type="molecule type" value="Genomic_DNA"/>
</dbReference>
<dbReference type="Proteomes" id="UP000252519">
    <property type="component" value="Unassembled WGS sequence"/>
</dbReference>
<evidence type="ECO:0000313" key="4">
    <source>
        <dbReference type="Proteomes" id="UP000252519"/>
    </source>
</evidence>
<comment type="similarity">
    <text evidence="1">Belongs to the peptidase M13 family.</text>
</comment>
<protein>
    <submittedName>
        <fullName evidence="3">Putative phage head-tail adaptor</fullName>
    </submittedName>
</protein>
<dbReference type="InterPro" id="IPR008753">
    <property type="entry name" value="Peptidase_M13_N"/>
</dbReference>
<dbReference type="Gene3D" id="1.10.1380.10">
    <property type="entry name" value="Neutral endopeptidase , domain2"/>
    <property type="match status" value="1"/>
</dbReference>
<comment type="caution">
    <text evidence="3">The sequence shown here is derived from an EMBL/GenBank/DDBJ whole genome shotgun (WGS) entry which is preliminary data.</text>
</comment>